<evidence type="ECO:0000313" key="4">
    <source>
        <dbReference type="RefSeq" id="XP_027063040.1"/>
    </source>
</evidence>
<organism evidence="3 4">
    <name type="scientific">Coffea arabica</name>
    <name type="common">Arabian coffee</name>
    <dbReference type="NCBI Taxonomy" id="13443"/>
    <lineage>
        <taxon>Eukaryota</taxon>
        <taxon>Viridiplantae</taxon>
        <taxon>Streptophyta</taxon>
        <taxon>Embryophyta</taxon>
        <taxon>Tracheophyta</taxon>
        <taxon>Spermatophyta</taxon>
        <taxon>Magnoliopsida</taxon>
        <taxon>eudicotyledons</taxon>
        <taxon>Gunneridae</taxon>
        <taxon>Pentapetalae</taxon>
        <taxon>asterids</taxon>
        <taxon>lamiids</taxon>
        <taxon>Gentianales</taxon>
        <taxon>Rubiaceae</taxon>
        <taxon>Ixoroideae</taxon>
        <taxon>Gardenieae complex</taxon>
        <taxon>Bertiereae - Coffeeae clade</taxon>
        <taxon>Coffeeae</taxon>
        <taxon>Coffea</taxon>
    </lineage>
</organism>
<keyword evidence="2" id="KW-0472">Membrane</keyword>
<evidence type="ECO:0000313" key="3">
    <source>
        <dbReference type="Proteomes" id="UP001652660"/>
    </source>
</evidence>
<reference evidence="3" key="1">
    <citation type="journal article" date="2025" name="Foods">
        <title>Unveiling the Microbial Signatures of Arabica Coffee Cherries: Insights into Ripeness Specific Diversity, Functional Traits, and Implications for Quality and Safety.</title>
        <authorList>
            <consortium name="RefSeq"/>
            <person name="Tenea G.N."/>
            <person name="Cifuentes V."/>
            <person name="Reyes P."/>
            <person name="Cevallos-Vallejos M."/>
        </authorList>
    </citation>
    <scope>NUCLEOTIDE SEQUENCE [LARGE SCALE GENOMIC DNA]</scope>
</reference>
<feature type="compositionally biased region" description="Low complexity" evidence="1">
    <location>
        <begin position="159"/>
        <end position="174"/>
    </location>
</feature>
<dbReference type="GeneID" id="113689469"/>
<dbReference type="OrthoDB" id="771184at2759"/>
<feature type="region of interest" description="Disordered" evidence="1">
    <location>
        <begin position="159"/>
        <end position="216"/>
    </location>
</feature>
<dbReference type="InterPro" id="IPR040411">
    <property type="entry name" value="At5g23160-like"/>
</dbReference>
<dbReference type="PANTHER" id="PTHR34379">
    <property type="entry name" value="OS07G0553800 PROTEIN"/>
    <property type="match status" value="1"/>
</dbReference>
<name>A0A6P6SA67_COFAR</name>
<sequence length="307" mass="34643">MKNKFALCFRPVVLETEEPDPDEHDHNSVIDDVTVSKAIIVAKAQKKKNRMIPQVMSPSPSDGNGGNLRVPCFPLPKTHSRKTLPGVLKTILYETSPRMRVQNGKIRQLTPPEKTDDHVEESISPSVRVDDDKRVKFKKVKEANISEENEIISRISSSSSFSSSSTVSSSSNQSPTDFRSLSMKRALARSRSNSFDQKKRAKTSKPNDKTLDFSSSDGSKDKGLVFYWMVLSLLATIIWGKIFAIPLASLWLYSIPRRRSGMEQRLPENKAGKLPEIEPPNSREYKKKIIMEGLLERKPLQQKALNF</sequence>
<keyword evidence="3" id="KW-1185">Reference proteome</keyword>
<protein>
    <submittedName>
        <fullName evidence="4">Uncharacterized protein</fullName>
    </submittedName>
</protein>
<keyword evidence="2" id="KW-1133">Transmembrane helix</keyword>
<evidence type="ECO:0000256" key="1">
    <source>
        <dbReference type="SAM" id="MobiDB-lite"/>
    </source>
</evidence>
<dbReference type="RefSeq" id="XP_027063040.1">
    <property type="nucleotide sequence ID" value="XM_027207239.2"/>
</dbReference>
<accession>A0A6P6SA67</accession>
<feature type="region of interest" description="Disordered" evidence="1">
    <location>
        <begin position="102"/>
        <end position="127"/>
    </location>
</feature>
<dbReference type="AlphaFoldDB" id="A0A6P6SA67"/>
<dbReference type="PANTHER" id="PTHR34379:SF6">
    <property type="entry name" value="PROTEIN 3F"/>
    <property type="match status" value="1"/>
</dbReference>
<keyword evidence="2" id="KW-0812">Transmembrane</keyword>
<dbReference type="Proteomes" id="UP001652660">
    <property type="component" value="Chromosome 5c"/>
</dbReference>
<gene>
    <name evidence="4" type="primary">LOC113689469</name>
</gene>
<evidence type="ECO:0000256" key="2">
    <source>
        <dbReference type="SAM" id="Phobius"/>
    </source>
</evidence>
<proteinExistence type="predicted"/>
<reference evidence="4" key="2">
    <citation type="submission" date="2025-08" db="UniProtKB">
        <authorList>
            <consortium name="RefSeq"/>
        </authorList>
    </citation>
    <scope>IDENTIFICATION</scope>
    <source>
        <tissue evidence="4">Leaves</tissue>
    </source>
</reference>
<feature type="transmembrane region" description="Helical" evidence="2">
    <location>
        <begin position="225"/>
        <end position="253"/>
    </location>
</feature>